<dbReference type="Proteomes" id="UP001138997">
    <property type="component" value="Unassembled WGS sequence"/>
</dbReference>
<name>A0A9X1NKD2_9ACTN</name>
<comment type="catalytic activity">
    <reaction evidence="1">
        <text>3-hydroxy-2-methylpropanoyl-CoA + H2O = 3-hydroxy-2-methylpropanoate + CoA + H(+)</text>
        <dbReference type="Rhea" id="RHEA:20888"/>
        <dbReference type="ChEBI" id="CHEBI:11805"/>
        <dbReference type="ChEBI" id="CHEBI:15377"/>
        <dbReference type="ChEBI" id="CHEBI:15378"/>
        <dbReference type="ChEBI" id="CHEBI:57287"/>
        <dbReference type="ChEBI" id="CHEBI:57340"/>
        <dbReference type="EC" id="3.1.2.4"/>
    </reaction>
</comment>
<dbReference type="GO" id="GO:0006574">
    <property type="term" value="P:L-valine catabolic process"/>
    <property type="evidence" value="ECO:0007669"/>
    <property type="project" value="TreeGrafter"/>
</dbReference>
<dbReference type="GO" id="GO:0003860">
    <property type="term" value="F:3-hydroxyisobutyryl-CoA hydrolase activity"/>
    <property type="evidence" value="ECO:0007669"/>
    <property type="project" value="UniProtKB-EC"/>
</dbReference>
<proteinExistence type="predicted"/>
<dbReference type="RefSeq" id="WP_231448676.1">
    <property type="nucleotide sequence ID" value="NZ_JAJOMB010000025.1"/>
</dbReference>
<dbReference type="AlphaFoldDB" id="A0A9X1NKD2"/>
<dbReference type="EC" id="3.1.2.4" evidence="2"/>
<dbReference type="EMBL" id="JAJOMB010000025">
    <property type="protein sequence ID" value="MCD5315855.1"/>
    <property type="molecule type" value="Genomic_DNA"/>
</dbReference>
<evidence type="ECO:0000256" key="1">
    <source>
        <dbReference type="ARBA" id="ARBA00001709"/>
    </source>
</evidence>
<sequence length="358" mass="38138">MSESTMMPAAPTSTDHVRLSRQDRAGRITLTRASSINALTHAMITTISAALSAWAGDQTIECVIIDAEGPRGFCAGGDIKAVSISALSDGGAGARALWWDEYRMNEQLSAYPKPVLSLLHGVTFGGGVGLGCHASPRVVTGSTLMAMPETIIGLVPDVGGLWLLSRPGHGELGTHLALTGLPVGPADAIHLGLADVHTPFEVFTELAAATSWQHAQDILAEHATAPEAGTLDGDREWIERCYTGDDVAAIIERLQQDPHPNAAATAEVLLTRCPTALQITLTAIRRTAGHEDLRQSLIQDYQVMSHSLERQDVREGIRAQVIDKDRKPRWNPAHVRDVDAAVVTHAFTPAPGGDLTFG</sequence>
<dbReference type="Gene3D" id="3.90.226.10">
    <property type="entry name" value="2-enoyl-CoA Hydratase, Chain A, domain 1"/>
    <property type="match status" value="1"/>
</dbReference>
<dbReference type="InterPro" id="IPR032259">
    <property type="entry name" value="HIBYL-CoA-H"/>
</dbReference>
<feature type="domain" description="Enoyl-CoA hydratase/isomerase" evidence="4">
    <location>
        <begin position="26"/>
        <end position="347"/>
    </location>
</feature>
<organism evidence="5 6">
    <name type="scientific">Kineosporia babensis</name>
    <dbReference type="NCBI Taxonomy" id="499548"/>
    <lineage>
        <taxon>Bacteria</taxon>
        <taxon>Bacillati</taxon>
        <taxon>Actinomycetota</taxon>
        <taxon>Actinomycetes</taxon>
        <taxon>Kineosporiales</taxon>
        <taxon>Kineosporiaceae</taxon>
        <taxon>Kineosporia</taxon>
    </lineage>
</organism>
<evidence type="ECO:0000256" key="2">
    <source>
        <dbReference type="ARBA" id="ARBA00011915"/>
    </source>
</evidence>
<dbReference type="Pfam" id="PF16113">
    <property type="entry name" value="ECH_2"/>
    <property type="match status" value="1"/>
</dbReference>
<evidence type="ECO:0000313" key="5">
    <source>
        <dbReference type="EMBL" id="MCD5315855.1"/>
    </source>
</evidence>
<accession>A0A9X1NKD2</accession>
<dbReference type="PANTHER" id="PTHR43176">
    <property type="entry name" value="3-HYDROXYISOBUTYRYL-COA HYDROLASE-RELATED"/>
    <property type="match status" value="1"/>
</dbReference>
<dbReference type="NCBIfam" id="NF004127">
    <property type="entry name" value="PRK05617.1"/>
    <property type="match status" value="1"/>
</dbReference>
<dbReference type="CDD" id="cd06558">
    <property type="entry name" value="crotonase-like"/>
    <property type="match status" value="1"/>
</dbReference>
<evidence type="ECO:0000313" key="6">
    <source>
        <dbReference type="Proteomes" id="UP001138997"/>
    </source>
</evidence>
<dbReference type="PANTHER" id="PTHR43176:SF3">
    <property type="entry name" value="3-HYDROXYISOBUTYRYL-COA HYDROLASE, MITOCHONDRIAL"/>
    <property type="match status" value="1"/>
</dbReference>
<protein>
    <recommendedName>
        <fullName evidence="2">3-hydroxyisobutyryl-CoA hydrolase</fullName>
        <ecNumber evidence="2">3.1.2.4</ecNumber>
    </recommendedName>
</protein>
<reference evidence="5" key="1">
    <citation type="submission" date="2021-11" db="EMBL/GenBank/DDBJ databases">
        <title>Streptomyces corallinus and Kineosporia corallina sp. nov., two new coral-derived marine actinobacteria.</title>
        <authorList>
            <person name="Buangrab K."/>
            <person name="Sutthacheep M."/>
            <person name="Yeemin T."/>
            <person name="Harunari E."/>
            <person name="Igarashi Y."/>
            <person name="Sripreechasak P."/>
            <person name="Kanchanasin P."/>
            <person name="Tanasupawat S."/>
            <person name="Phongsopitanun W."/>
        </authorList>
    </citation>
    <scope>NUCLEOTIDE SEQUENCE</scope>
    <source>
        <strain evidence="5">JCM 31032</strain>
    </source>
</reference>
<dbReference type="InterPro" id="IPR029045">
    <property type="entry name" value="ClpP/crotonase-like_dom_sf"/>
</dbReference>
<keyword evidence="6" id="KW-1185">Reference proteome</keyword>
<evidence type="ECO:0000259" key="4">
    <source>
        <dbReference type="Pfam" id="PF16113"/>
    </source>
</evidence>
<evidence type="ECO:0000256" key="3">
    <source>
        <dbReference type="ARBA" id="ARBA00022801"/>
    </source>
</evidence>
<dbReference type="SUPFAM" id="SSF52096">
    <property type="entry name" value="ClpP/crotonase"/>
    <property type="match status" value="1"/>
</dbReference>
<dbReference type="InterPro" id="IPR045004">
    <property type="entry name" value="ECH_dom"/>
</dbReference>
<comment type="caution">
    <text evidence="5">The sequence shown here is derived from an EMBL/GenBank/DDBJ whole genome shotgun (WGS) entry which is preliminary data.</text>
</comment>
<gene>
    <name evidence="5" type="ORF">LR394_33675</name>
</gene>
<keyword evidence="3 5" id="KW-0378">Hydrolase</keyword>
<dbReference type="GO" id="GO:0005829">
    <property type="term" value="C:cytosol"/>
    <property type="evidence" value="ECO:0007669"/>
    <property type="project" value="TreeGrafter"/>
</dbReference>